<evidence type="ECO:0000313" key="2">
    <source>
        <dbReference type="Proteomes" id="UP000789570"/>
    </source>
</evidence>
<keyword evidence="2" id="KW-1185">Reference proteome</keyword>
<proteinExistence type="predicted"/>
<protein>
    <submittedName>
        <fullName evidence="1">17770_t:CDS:1</fullName>
    </submittedName>
</protein>
<dbReference type="AlphaFoldDB" id="A0A9N8VBW0"/>
<accession>A0A9N8VBW0</accession>
<dbReference type="OrthoDB" id="2420721at2759"/>
<gene>
    <name evidence="1" type="ORF">FCALED_LOCUS1015</name>
</gene>
<reference evidence="1" key="1">
    <citation type="submission" date="2021-06" db="EMBL/GenBank/DDBJ databases">
        <authorList>
            <person name="Kallberg Y."/>
            <person name="Tangrot J."/>
            <person name="Rosling A."/>
        </authorList>
    </citation>
    <scope>NUCLEOTIDE SEQUENCE</scope>
    <source>
        <strain evidence="1">UK204</strain>
    </source>
</reference>
<sequence>MYVLSRRLRISVDASRDIKSIHEYVNDELRRIEVDTSTSTSTTIAGNETVSLADKIKKYDMAKLIDFLLDFKIGTTVVLADFAKESKYSIGGNGIGTIRQFLPATYKLEDDDEKLV</sequence>
<dbReference type="Proteomes" id="UP000789570">
    <property type="component" value="Unassembled WGS sequence"/>
</dbReference>
<comment type="caution">
    <text evidence="1">The sequence shown here is derived from an EMBL/GenBank/DDBJ whole genome shotgun (WGS) entry which is preliminary data.</text>
</comment>
<dbReference type="EMBL" id="CAJVPQ010000118">
    <property type="protein sequence ID" value="CAG8447679.1"/>
    <property type="molecule type" value="Genomic_DNA"/>
</dbReference>
<evidence type="ECO:0000313" key="1">
    <source>
        <dbReference type="EMBL" id="CAG8447679.1"/>
    </source>
</evidence>
<organism evidence="1 2">
    <name type="scientific">Funneliformis caledonium</name>
    <dbReference type="NCBI Taxonomy" id="1117310"/>
    <lineage>
        <taxon>Eukaryota</taxon>
        <taxon>Fungi</taxon>
        <taxon>Fungi incertae sedis</taxon>
        <taxon>Mucoromycota</taxon>
        <taxon>Glomeromycotina</taxon>
        <taxon>Glomeromycetes</taxon>
        <taxon>Glomerales</taxon>
        <taxon>Glomeraceae</taxon>
        <taxon>Funneliformis</taxon>
    </lineage>
</organism>
<name>A0A9N8VBW0_9GLOM</name>